<dbReference type="InterPro" id="IPR010400">
    <property type="entry name" value="PITH_dom"/>
</dbReference>
<proteinExistence type="predicted"/>
<comment type="caution">
    <text evidence="4">The sequence shown here is derived from an EMBL/GenBank/DDBJ whole genome shotgun (WGS) entry which is preliminary data.</text>
</comment>
<dbReference type="Pfam" id="PF06201">
    <property type="entry name" value="PITH"/>
    <property type="match status" value="1"/>
</dbReference>
<evidence type="ECO:0000259" key="2">
    <source>
        <dbReference type="PROSITE" id="PS51352"/>
    </source>
</evidence>
<organism evidence="4 5">
    <name type="scientific">[Candida] subhashii</name>
    <dbReference type="NCBI Taxonomy" id="561895"/>
    <lineage>
        <taxon>Eukaryota</taxon>
        <taxon>Fungi</taxon>
        <taxon>Dikarya</taxon>
        <taxon>Ascomycota</taxon>
        <taxon>Saccharomycotina</taxon>
        <taxon>Pichiomycetes</taxon>
        <taxon>Debaryomycetaceae</taxon>
        <taxon>Spathaspora</taxon>
    </lineage>
</organism>
<reference evidence="4 5" key="1">
    <citation type="journal article" date="2021" name="DNA Res.">
        <title>Genome analysis of Candida subhashii reveals its hybrid nature and dual mitochondrial genome conformations.</title>
        <authorList>
            <person name="Mixao V."/>
            <person name="Hegedusova E."/>
            <person name="Saus E."/>
            <person name="Pryszcz L.P."/>
            <person name="Cillingova A."/>
            <person name="Nosek J."/>
            <person name="Gabaldon T."/>
        </authorList>
    </citation>
    <scope>NUCLEOTIDE SEQUENCE [LARGE SCALE GENOMIC DNA]</scope>
    <source>
        <strain evidence="4 5">CBS 10753</strain>
    </source>
</reference>
<dbReference type="RefSeq" id="XP_049262656.1">
    <property type="nucleotide sequence ID" value="XM_049407991.1"/>
</dbReference>
<name>A0A8J5QL32_9ASCO</name>
<accession>A0A8J5QL32</accession>
<dbReference type="Proteomes" id="UP000694255">
    <property type="component" value="Unassembled WGS sequence"/>
</dbReference>
<dbReference type="CDD" id="cd02947">
    <property type="entry name" value="TRX_family"/>
    <property type="match status" value="1"/>
</dbReference>
<dbReference type="Pfam" id="PF00085">
    <property type="entry name" value="Thioredoxin"/>
    <property type="match status" value="1"/>
</dbReference>
<protein>
    <submittedName>
        <fullName evidence="4">Txl1</fullName>
    </submittedName>
</protein>
<evidence type="ECO:0000256" key="1">
    <source>
        <dbReference type="ARBA" id="ARBA00023157"/>
    </source>
</evidence>
<keyword evidence="1" id="KW-1015">Disulfide bond</keyword>
<feature type="domain" description="Thioredoxin" evidence="2">
    <location>
        <begin position="1"/>
        <end position="116"/>
    </location>
</feature>
<evidence type="ECO:0000313" key="4">
    <source>
        <dbReference type="EMBL" id="KAG7662423.1"/>
    </source>
</evidence>
<dbReference type="InterPro" id="IPR013766">
    <property type="entry name" value="Thioredoxin_domain"/>
</dbReference>
<keyword evidence="5" id="KW-1185">Reference proteome</keyword>
<gene>
    <name evidence="4" type="ORF">J8A68_004071</name>
</gene>
<evidence type="ECO:0000313" key="5">
    <source>
        <dbReference type="Proteomes" id="UP000694255"/>
    </source>
</evidence>
<dbReference type="PROSITE" id="PS00194">
    <property type="entry name" value="THIOREDOXIN_1"/>
    <property type="match status" value="1"/>
</dbReference>
<dbReference type="AlphaFoldDB" id="A0A8J5QL32"/>
<dbReference type="PROSITE" id="PS51352">
    <property type="entry name" value="THIOREDOXIN_2"/>
    <property type="match status" value="1"/>
</dbReference>
<dbReference type="EMBL" id="JAGSYN010000179">
    <property type="protein sequence ID" value="KAG7662423.1"/>
    <property type="molecule type" value="Genomic_DNA"/>
</dbReference>
<feature type="domain" description="PITH" evidence="3">
    <location>
        <begin position="135"/>
        <end position="336"/>
    </location>
</feature>
<sequence length="336" mass="37941">MSVQFVNSSNDFQNYLSANKYLMANFTASWCGPCQAIKPVIDQLYSSGKYDKIEICRVDLDTQKDLATKYQVTAVPTFIFFEQGKEISRIRGADVHGVTNALDSLNVKASVDSSVKARSGNASGSVVLSGVEKEVKDFIPKGFEILNSSIDFQRFEALNVIPLYQDKEVQDLFKLDDANEDRSTVWSDADSQLLFFIPFLNICKIYSVLIKIRKQEKLINEDLVVDEEDLSSESQLPNIIKVWPNSQTILSFDDAADSNSPHEQKIDVDDDDEDLVNGKWIEAKFKFVRFQNVQNLNIFFEGDDDDYHTIIDKIVIVGLSGESKNQGKIQSLEPEE</sequence>
<dbReference type="OrthoDB" id="2121326at2759"/>
<dbReference type="PANTHER" id="PTHR46115">
    <property type="entry name" value="THIOREDOXIN-LIKE PROTEIN 1"/>
    <property type="match status" value="1"/>
</dbReference>
<dbReference type="InterPro" id="IPR017937">
    <property type="entry name" value="Thioredoxin_CS"/>
</dbReference>
<dbReference type="PROSITE" id="PS51532">
    <property type="entry name" value="PITH"/>
    <property type="match status" value="1"/>
</dbReference>
<dbReference type="GeneID" id="73470871"/>
<evidence type="ECO:0000259" key="3">
    <source>
        <dbReference type="PROSITE" id="PS51532"/>
    </source>
</evidence>